<evidence type="ECO:0000313" key="3">
    <source>
        <dbReference type="Proteomes" id="UP000037460"/>
    </source>
</evidence>
<evidence type="ECO:0000313" key="2">
    <source>
        <dbReference type="EMBL" id="KOO52872.1"/>
    </source>
</evidence>
<proteinExistence type="predicted"/>
<evidence type="ECO:0000256" key="1">
    <source>
        <dbReference type="SAM" id="MobiDB-lite"/>
    </source>
</evidence>
<dbReference type="Proteomes" id="UP000037460">
    <property type="component" value="Unassembled WGS sequence"/>
</dbReference>
<feature type="compositionally biased region" description="Basic and acidic residues" evidence="1">
    <location>
        <begin position="127"/>
        <end position="137"/>
    </location>
</feature>
<reference evidence="3" key="1">
    <citation type="journal article" date="2015" name="PLoS Genet.">
        <title>Genome Sequence and Transcriptome Analyses of Chrysochromulina tobin: Metabolic Tools for Enhanced Algal Fitness in the Prominent Order Prymnesiales (Haptophyceae).</title>
        <authorList>
            <person name="Hovde B.T."/>
            <person name="Deodato C.R."/>
            <person name="Hunsperger H.M."/>
            <person name="Ryken S.A."/>
            <person name="Yost W."/>
            <person name="Jha R.K."/>
            <person name="Patterson J."/>
            <person name="Monnat R.J. Jr."/>
            <person name="Barlow S.B."/>
            <person name="Starkenburg S.R."/>
            <person name="Cattolico R.A."/>
        </authorList>
    </citation>
    <scope>NUCLEOTIDE SEQUENCE</scope>
    <source>
        <strain evidence="3">CCMP291</strain>
    </source>
</reference>
<accession>A0A0M0LPN5</accession>
<feature type="region of interest" description="Disordered" evidence="1">
    <location>
        <begin position="127"/>
        <end position="190"/>
    </location>
</feature>
<sequence>MSTDPNKRRRFDDHEGGGYDERDRGRGGYEDRRSDDRGGGSRGYDRRDDRDRGRDYDRRDDRDRGRDYDRRDDRDRGRDYDRRDDRDRGRDYDRRDDLDRDRRRDRDRDRDCDRWDRDYNDDDRYIRRGRDFDRDGGAPRQMSGGMGGSSNGNYGGGRSGNDEAAALPPPPPPAVRPPGREHDVSTDTLDGEAVRRKNVLESWSTVLAKNDASWDVLQAEKRAGWESEAVDWRWRQRDATFGHGGSSKVDRVNNRGMVPSTRKYVVFYREWMPKLAPELFGRAADESRPRVFADVGSAPGGMCEYLVGDLGWSGFAFSLAPGDEGFGMQFASPRLAYADSDVSVAGEWRRLLDLVGGRAVCDFVNGGVVIDRGQQRVEPSEASDTLAMEHHLEIYRNELLLGLHALRPGGALYFAYQLGQTALLMRLLLALRPAFASVRVTPTFAVGRNPMYVWLSGYAGLETAAAAAAVRFLSETPVADAAVAEAGEKMGGGGGGPPA</sequence>
<gene>
    <name evidence="2" type="ORF">Ctob_016023</name>
</gene>
<protein>
    <recommendedName>
        <fullName evidence="4">Ribosomal RNA methyltransferase FtsJ domain-containing protein</fullName>
    </recommendedName>
</protein>
<feature type="region of interest" description="Disordered" evidence="1">
    <location>
        <begin position="1"/>
        <end position="110"/>
    </location>
</feature>
<organism evidence="2 3">
    <name type="scientific">Chrysochromulina tobinii</name>
    <dbReference type="NCBI Taxonomy" id="1460289"/>
    <lineage>
        <taxon>Eukaryota</taxon>
        <taxon>Haptista</taxon>
        <taxon>Haptophyta</taxon>
        <taxon>Prymnesiophyceae</taxon>
        <taxon>Prymnesiales</taxon>
        <taxon>Chrysochromulinaceae</taxon>
        <taxon>Chrysochromulina</taxon>
    </lineage>
</organism>
<keyword evidence="3" id="KW-1185">Reference proteome</keyword>
<evidence type="ECO:0008006" key="4">
    <source>
        <dbReference type="Google" id="ProtNLM"/>
    </source>
</evidence>
<dbReference type="EMBL" id="JWZX01000474">
    <property type="protein sequence ID" value="KOO52872.1"/>
    <property type="molecule type" value="Genomic_DNA"/>
</dbReference>
<name>A0A0M0LPN5_9EUKA</name>
<feature type="compositionally biased region" description="Basic and acidic residues" evidence="1">
    <location>
        <begin position="10"/>
        <end position="110"/>
    </location>
</feature>
<dbReference type="OrthoDB" id="417125at2759"/>
<comment type="caution">
    <text evidence="2">The sequence shown here is derived from an EMBL/GenBank/DDBJ whole genome shotgun (WGS) entry which is preliminary data.</text>
</comment>
<dbReference type="AlphaFoldDB" id="A0A0M0LPN5"/>
<feature type="compositionally biased region" description="Gly residues" evidence="1">
    <location>
        <begin position="144"/>
        <end position="159"/>
    </location>
</feature>
<feature type="compositionally biased region" description="Pro residues" evidence="1">
    <location>
        <begin position="167"/>
        <end position="176"/>
    </location>
</feature>